<dbReference type="RefSeq" id="XP_056043352.1">
    <property type="nucleotide sequence ID" value="XM_056189674.1"/>
</dbReference>
<keyword evidence="10" id="KW-0249">Electron transport</keyword>
<dbReference type="PANTHER" id="PTHR20863:SF28">
    <property type="entry name" value="ACYL CARRIER PROTEIN, MITOCHONDRIAL"/>
    <property type="match status" value="1"/>
</dbReference>
<evidence type="ECO:0000256" key="10">
    <source>
        <dbReference type="ARBA" id="ARBA00022982"/>
    </source>
</evidence>
<keyword evidence="5 14" id="KW-0596">Phosphopantetheine</keyword>
<dbReference type="NCBIfam" id="NF002148">
    <property type="entry name" value="PRK00982.1-2"/>
    <property type="match status" value="1"/>
</dbReference>
<evidence type="ECO:0000256" key="9">
    <source>
        <dbReference type="ARBA" id="ARBA00022946"/>
    </source>
</evidence>
<dbReference type="Pfam" id="PF00550">
    <property type="entry name" value="PP-binding"/>
    <property type="match status" value="1"/>
</dbReference>
<dbReference type="InterPro" id="IPR009081">
    <property type="entry name" value="PP-bd_ACP"/>
</dbReference>
<keyword evidence="4" id="KW-0813">Transport</keyword>
<keyword evidence="7" id="KW-0597">Phosphoprotein</keyword>
<evidence type="ECO:0000256" key="6">
    <source>
        <dbReference type="ARBA" id="ARBA00022516"/>
    </source>
</evidence>
<evidence type="ECO:0000256" key="11">
    <source>
        <dbReference type="ARBA" id="ARBA00023098"/>
    </source>
</evidence>
<dbReference type="Gene3D" id="1.10.1200.10">
    <property type="entry name" value="ACP-like"/>
    <property type="match status" value="1"/>
</dbReference>
<evidence type="ECO:0000256" key="3">
    <source>
        <dbReference type="ARBA" id="ARBA00010930"/>
    </source>
</evidence>
<evidence type="ECO:0000256" key="4">
    <source>
        <dbReference type="ARBA" id="ARBA00022448"/>
    </source>
</evidence>
<dbReference type="GO" id="GO:0000036">
    <property type="term" value="F:acyl carrier activity"/>
    <property type="evidence" value="ECO:0007669"/>
    <property type="project" value="TreeGrafter"/>
</dbReference>
<keyword evidence="6 14" id="KW-0444">Lipid biosynthesis</keyword>
<evidence type="ECO:0000313" key="16">
    <source>
        <dbReference type="EMBL" id="KAJ8099902.1"/>
    </source>
</evidence>
<comment type="caution">
    <text evidence="16">The sequence shown here is derived from an EMBL/GenBank/DDBJ whole genome shotgun (WGS) entry which is preliminary data.</text>
</comment>
<evidence type="ECO:0000313" key="17">
    <source>
        <dbReference type="Proteomes" id="UP001217417"/>
    </source>
</evidence>
<name>A0AAD7QUD4_9ASCO</name>
<keyword evidence="17" id="KW-1185">Reference proteome</keyword>
<dbReference type="PROSITE" id="PS00012">
    <property type="entry name" value="PHOSPHOPANTETHEINE"/>
    <property type="match status" value="1"/>
</dbReference>
<dbReference type="HAMAP" id="MF_01217">
    <property type="entry name" value="Acyl_carrier"/>
    <property type="match status" value="1"/>
</dbReference>
<dbReference type="PROSITE" id="PS50075">
    <property type="entry name" value="CARRIER"/>
    <property type="match status" value="1"/>
</dbReference>
<dbReference type="EMBL" id="JARPMG010000006">
    <property type="protein sequence ID" value="KAJ8099902.1"/>
    <property type="molecule type" value="Genomic_DNA"/>
</dbReference>
<evidence type="ECO:0000256" key="5">
    <source>
        <dbReference type="ARBA" id="ARBA00022450"/>
    </source>
</evidence>
<dbReference type="InterPro" id="IPR003231">
    <property type="entry name" value="ACP"/>
</dbReference>
<evidence type="ECO:0000256" key="1">
    <source>
        <dbReference type="ARBA" id="ARBA00004173"/>
    </source>
</evidence>
<evidence type="ECO:0000256" key="12">
    <source>
        <dbReference type="ARBA" id="ARBA00023128"/>
    </source>
</evidence>
<dbReference type="GeneID" id="80884840"/>
<evidence type="ECO:0000259" key="15">
    <source>
        <dbReference type="PROSITE" id="PS50075"/>
    </source>
</evidence>
<comment type="subcellular location">
    <subcellularLocation>
        <location evidence="1">Mitochondrion</location>
    </subcellularLocation>
</comment>
<keyword evidence="9" id="KW-0809">Transit peptide</keyword>
<dbReference type="InterPro" id="IPR036736">
    <property type="entry name" value="ACP-like_sf"/>
</dbReference>
<evidence type="ECO:0000256" key="14">
    <source>
        <dbReference type="RuleBase" id="RU000722"/>
    </source>
</evidence>
<comment type="similarity">
    <text evidence="3">Belongs to the acyl carrier protein (ACP) family.</text>
</comment>
<dbReference type="NCBIfam" id="TIGR00517">
    <property type="entry name" value="acyl_carrier"/>
    <property type="match status" value="1"/>
</dbReference>
<keyword evidence="13 14" id="KW-0275">Fatty acid biosynthesis</keyword>
<protein>
    <recommendedName>
        <fullName evidence="14">Acyl carrier protein</fullName>
    </recommendedName>
</protein>
<proteinExistence type="inferred from homology"/>
<accession>A0AAD7QUD4</accession>
<evidence type="ECO:0000256" key="8">
    <source>
        <dbReference type="ARBA" id="ARBA00022832"/>
    </source>
</evidence>
<keyword evidence="12" id="KW-0496">Mitochondrion</keyword>
<evidence type="ECO:0000256" key="7">
    <source>
        <dbReference type="ARBA" id="ARBA00022553"/>
    </source>
</evidence>
<sequence length="156" mass="16953">MLCSQLLRHARAASRLTSPVSARQFSSVSRVAVSRPLAACAVLRPHTNVQQRFYSADAGLSRDEVTGRIIEVVKAFDKITTPEKITASATFANDLGLDSLDAVEVVMAIEEEFSIEIPDKEADEIKSIGQAIDYILAQTDGTSSIVFAEHHRVTGH</sequence>
<dbReference type="GO" id="GO:0000035">
    <property type="term" value="F:acyl binding"/>
    <property type="evidence" value="ECO:0007669"/>
    <property type="project" value="TreeGrafter"/>
</dbReference>
<comment type="pathway">
    <text evidence="2">Lipid metabolism; fatty acid biosynthesis.</text>
</comment>
<organism evidence="16 17">
    <name type="scientific">Lipomyces tetrasporus</name>
    <dbReference type="NCBI Taxonomy" id="54092"/>
    <lineage>
        <taxon>Eukaryota</taxon>
        <taxon>Fungi</taxon>
        <taxon>Dikarya</taxon>
        <taxon>Ascomycota</taxon>
        <taxon>Saccharomycotina</taxon>
        <taxon>Lipomycetes</taxon>
        <taxon>Lipomycetales</taxon>
        <taxon>Lipomycetaceae</taxon>
        <taxon>Lipomyces</taxon>
    </lineage>
</organism>
<gene>
    <name evidence="16" type="ORF">POJ06DRAFT_276212</name>
</gene>
<dbReference type="Proteomes" id="UP001217417">
    <property type="component" value="Unassembled WGS sequence"/>
</dbReference>
<evidence type="ECO:0000256" key="2">
    <source>
        <dbReference type="ARBA" id="ARBA00005194"/>
    </source>
</evidence>
<dbReference type="InterPro" id="IPR006162">
    <property type="entry name" value="Ppantetheine_attach_site"/>
</dbReference>
<keyword evidence="8" id="KW-0276">Fatty acid metabolism</keyword>
<dbReference type="SUPFAM" id="SSF47336">
    <property type="entry name" value="ACP-like"/>
    <property type="match status" value="1"/>
</dbReference>
<evidence type="ECO:0000256" key="13">
    <source>
        <dbReference type="ARBA" id="ARBA00023160"/>
    </source>
</evidence>
<dbReference type="AlphaFoldDB" id="A0AAD7QUD4"/>
<comment type="function">
    <text evidence="14">Carrier of the growing fatty acid chain in fatty acid biosynthesis.</text>
</comment>
<reference evidence="16" key="1">
    <citation type="submission" date="2023-03" db="EMBL/GenBank/DDBJ databases">
        <title>Near-Complete genome sequence of Lipomyces tetrasporous NRRL Y-64009, an oleaginous yeast capable of growing on lignocellulosic hydrolysates.</title>
        <authorList>
            <consortium name="Lawrence Berkeley National Laboratory"/>
            <person name="Jagtap S.S."/>
            <person name="Liu J.-J."/>
            <person name="Walukiewicz H.E."/>
            <person name="Pangilinan J."/>
            <person name="Lipzen A."/>
            <person name="Ahrendt S."/>
            <person name="Koriabine M."/>
            <person name="Cobaugh K."/>
            <person name="Salamov A."/>
            <person name="Yoshinaga Y."/>
            <person name="Ng V."/>
            <person name="Daum C."/>
            <person name="Grigoriev I.V."/>
            <person name="Slininger P.J."/>
            <person name="Dien B.S."/>
            <person name="Jin Y.-S."/>
            <person name="Rao C.V."/>
        </authorList>
    </citation>
    <scope>NUCLEOTIDE SEQUENCE</scope>
    <source>
        <strain evidence="16">NRRL Y-64009</strain>
    </source>
</reference>
<feature type="domain" description="Carrier" evidence="15">
    <location>
        <begin position="63"/>
        <end position="139"/>
    </location>
</feature>
<dbReference type="FunFam" id="1.10.1200.10:FF:000003">
    <property type="entry name" value="Acyl carrier protein"/>
    <property type="match status" value="1"/>
</dbReference>
<dbReference type="GO" id="GO:0099128">
    <property type="term" value="C:mitochondrial [2Fe-2S] assembly complex"/>
    <property type="evidence" value="ECO:0007669"/>
    <property type="project" value="UniProtKB-ARBA"/>
</dbReference>
<dbReference type="PANTHER" id="PTHR20863">
    <property type="entry name" value="ACYL CARRIER PROTEIN"/>
    <property type="match status" value="1"/>
</dbReference>
<keyword evidence="11" id="KW-0443">Lipid metabolism</keyword>